<comment type="subunit">
    <text evidence="3">Homodimer.</text>
</comment>
<evidence type="ECO:0000256" key="1">
    <source>
        <dbReference type="ARBA" id="ARBA00001933"/>
    </source>
</evidence>
<name>A0A2N5H643_9BACI</name>
<keyword evidence="6" id="KW-0663">Pyridoxal phosphate</keyword>
<dbReference type="Proteomes" id="UP000234950">
    <property type="component" value="Unassembled WGS sequence"/>
</dbReference>
<dbReference type="Gene3D" id="3.40.640.10">
    <property type="entry name" value="Type I PLP-dependent aspartate aminotransferase-like (Major domain)"/>
    <property type="match status" value="1"/>
</dbReference>
<gene>
    <name evidence="8" type="ORF">CVD27_27740</name>
</gene>
<dbReference type="InterPro" id="IPR004839">
    <property type="entry name" value="Aminotransferase_I/II_large"/>
</dbReference>
<keyword evidence="4 8" id="KW-0032">Aminotransferase</keyword>
<dbReference type="PANTHER" id="PTHR42790">
    <property type="entry name" value="AMINOTRANSFERASE"/>
    <property type="match status" value="1"/>
</dbReference>
<evidence type="ECO:0000313" key="8">
    <source>
        <dbReference type="EMBL" id="PLS01005.1"/>
    </source>
</evidence>
<protein>
    <submittedName>
        <fullName evidence="8">PLP-dependent aminotransferase family protein</fullName>
    </submittedName>
</protein>
<accession>A0A2N5H643</accession>
<proteinExistence type="inferred from homology"/>
<evidence type="ECO:0000256" key="6">
    <source>
        <dbReference type="ARBA" id="ARBA00022898"/>
    </source>
</evidence>
<evidence type="ECO:0000259" key="7">
    <source>
        <dbReference type="Pfam" id="PF00155"/>
    </source>
</evidence>
<comment type="cofactor">
    <cofactor evidence="1">
        <name>pyridoxal 5'-phosphate</name>
        <dbReference type="ChEBI" id="CHEBI:597326"/>
    </cofactor>
</comment>
<dbReference type="EMBL" id="PGVE01000109">
    <property type="protein sequence ID" value="PLS01005.1"/>
    <property type="molecule type" value="Genomic_DNA"/>
</dbReference>
<sequence length="404" mass="46210">MKIESFFSNNIKEALKNNPPGEWMPKLPEECIRLSSGYPDPSLVPSQKIKEAVSKLLDEEQDLPLHYLGSPRIKKLHQQIQKRLAERKMNVQDEELLITSGACQAIDLIARVLIDESSLVVVEAPTYMEALEIFQNYTKQIINIPIDENGLQTNVLEEILKDRRRKNLSLPRILYTIPTAQNPTGTTLEWNRRKHLVKLAEEFNFLIVEDDAYGELSFEDDPQSLKAIDSSGRVLHVGSLSKVVAPGMRIGWIAGNREFISAFTWFKKDLDHPFAQATMASYLEGIAFEERLKMLKELYHKKCDTLIKALRDHFPESVTWYVPSGGYFVWVRISGIDTLELLEHSLGKGVSFIPGKYFFLNQQDGTEFLRLSFCYEGEAEIIEGIKRLGQIIMEQLKFTSSLLK</sequence>
<dbReference type="InterPro" id="IPR050859">
    <property type="entry name" value="Class-I_PLP-dep_aminotransf"/>
</dbReference>
<dbReference type="Pfam" id="PF00155">
    <property type="entry name" value="Aminotran_1_2"/>
    <property type="match status" value="1"/>
</dbReference>
<dbReference type="SUPFAM" id="SSF53383">
    <property type="entry name" value="PLP-dependent transferases"/>
    <property type="match status" value="1"/>
</dbReference>
<dbReference type="CDD" id="cd00609">
    <property type="entry name" value="AAT_like"/>
    <property type="match status" value="1"/>
</dbReference>
<dbReference type="InterPro" id="IPR015421">
    <property type="entry name" value="PyrdxlP-dep_Trfase_major"/>
</dbReference>
<dbReference type="Gene3D" id="3.90.1150.10">
    <property type="entry name" value="Aspartate Aminotransferase, domain 1"/>
    <property type="match status" value="1"/>
</dbReference>
<organism evidence="8 9">
    <name type="scientific">Neobacillus cucumis</name>
    <dbReference type="NCBI Taxonomy" id="1740721"/>
    <lineage>
        <taxon>Bacteria</taxon>
        <taxon>Bacillati</taxon>
        <taxon>Bacillota</taxon>
        <taxon>Bacilli</taxon>
        <taxon>Bacillales</taxon>
        <taxon>Bacillaceae</taxon>
        <taxon>Neobacillus</taxon>
    </lineage>
</organism>
<dbReference type="GO" id="GO:1901605">
    <property type="term" value="P:alpha-amino acid metabolic process"/>
    <property type="evidence" value="ECO:0007669"/>
    <property type="project" value="TreeGrafter"/>
</dbReference>
<evidence type="ECO:0000256" key="2">
    <source>
        <dbReference type="ARBA" id="ARBA00007441"/>
    </source>
</evidence>
<dbReference type="GO" id="GO:0008483">
    <property type="term" value="F:transaminase activity"/>
    <property type="evidence" value="ECO:0007669"/>
    <property type="project" value="UniProtKB-KW"/>
</dbReference>
<feature type="domain" description="Aminotransferase class I/classII large" evidence="7">
    <location>
        <begin position="30"/>
        <end position="381"/>
    </location>
</feature>
<evidence type="ECO:0000313" key="9">
    <source>
        <dbReference type="Proteomes" id="UP000234950"/>
    </source>
</evidence>
<dbReference type="PANTHER" id="PTHR42790:SF19">
    <property type="entry name" value="KYNURENINE_ALPHA-AMINOADIPATE AMINOTRANSFERASE, MITOCHONDRIAL"/>
    <property type="match status" value="1"/>
</dbReference>
<dbReference type="GO" id="GO:0030170">
    <property type="term" value="F:pyridoxal phosphate binding"/>
    <property type="evidence" value="ECO:0007669"/>
    <property type="project" value="InterPro"/>
</dbReference>
<keyword evidence="9" id="KW-1185">Reference proteome</keyword>
<dbReference type="AlphaFoldDB" id="A0A2N5H643"/>
<dbReference type="OrthoDB" id="9802328at2"/>
<dbReference type="InterPro" id="IPR015422">
    <property type="entry name" value="PyrdxlP-dep_Trfase_small"/>
</dbReference>
<dbReference type="FunFam" id="3.40.640.10:FF:000053">
    <property type="entry name" value="Aminotransferase, class I"/>
    <property type="match status" value="1"/>
</dbReference>
<reference evidence="8 9" key="1">
    <citation type="submission" date="2017-11" db="EMBL/GenBank/DDBJ databases">
        <title>Comparitive Functional Genomics of Dry Heat Resistant strains isolated from the Viking Spacecraft.</title>
        <authorList>
            <person name="Seuylemezian A."/>
            <person name="Cooper K."/>
            <person name="Vaishampayan P."/>
        </authorList>
    </citation>
    <scope>NUCLEOTIDE SEQUENCE [LARGE SCALE GENOMIC DNA]</scope>
    <source>
        <strain evidence="8 9">V32-6</strain>
    </source>
</reference>
<dbReference type="RefSeq" id="WP_101652519.1">
    <property type="nucleotide sequence ID" value="NZ_PGVE01000109.1"/>
</dbReference>
<keyword evidence="5 8" id="KW-0808">Transferase</keyword>
<evidence type="ECO:0000256" key="4">
    <source>
        <dbReference type="ARBA" id="ARBA00022576"/>
    </source>
</evidence>
<comment type="caution">
    <text evidence="8">The sequence shown here is derived from an EMBL/GenBank/DDBJ whole genome shotgun (WGS) entry which is preliminary data.</text>
</comment>
<evidence type="ECO:0000256" key="3">
    <source>
        <dbReference type="ARBA" id="ARBA00011738"/>
    </source>
</evidence>
<dbReference type="InterPro" id="IPR015424">
    <property type="entry name" value="PyrdxlP-dep_Trfase"/>
</dbReference>
<evidence type="ECO:0000256" key="5">
    <source>
        <dbReference type="ARBA" id="ARBA00022679"/>
    </source>
</evidence>
<comment type="similarity">
    <text evidence="2">Belongs to the class-I pyridoxal-phosphate-dependent aminotransferase family.</text>
</comment>